<dbReference type="Pfam" id="PF09351">
    <property type="entry name" value="DUF1993"/>
    <property type="match status" value="1"/>
</dbReference>
<evidence type="ECO:0008006" key="3">
    <source>
        <dbReference type="Google" id="ProtNLM"/>
    </source>
</evidence>
<organism evidence="1 2">
    <name type="scientific">Methylophilus rhizosphaerae</name>
    <dbReference type="NCBI Taxonomy" id="492660"/>
    <lineage>
        <taxon>Bacteria</taxon>
        <taxon>Pseudomonadati</taxon>
        <taxon>Pseudomonadota</taxon>
        <taxon>Betaproteobacteria</taxon>
        <taxon>Nitrosomonadales</taxon>
        <taxon>Methylophilaceae</taxon>
        <taxon>Methylophilus</taxon>
    </lineage>
</organism>
<dbReference type="AlphaFoldDB" id="A0A1G8Z549"/>
<dbReference type="RefSeq" id="WP_091468156.1">
    <property type="nucleotide sequence ID" value="NZ_FNFX01000001.1"/>
</dbReference>
<evidence type="ECO:0000313" key="1">
    <source>
        <dbReference type="EMBL" id="SDK10242.1"/>
    </source>
</evidence>
<dbReference type="EMBL" id="FNFX01000001">
    <property type="protein sequence ID" value="SDK10242.1"/>
    <property type="molecule type" value="Genomic_DNA"/>
</dbReference>
<dbReference type="Proteomes" id="UP000198629">
    <property type="component" value="Unassembled WGS sequence"/>
</dbReference>
<dbReference type="STRING" id="492660.SAMN05192566_0100"/>
<dbReference type="InterPro" id="IPR034660">
    <property type="entry name" value="DinB/YfiT-like"/>
</dbReference>
<accession>A0A1G8Z549</accession>
<reference evidence="2" key="1">
    <citation type="submission" date="2016-10" db="EMBL/GenBank/DDBJ databases">
        <authorList>
            <person name="Varghese N."/>
            <person name="Submissions S."/>
        </authorList>
    </citation>
    <scope>NUCLEOTIDE SEQUENCE [LARGE SCALE GENOMIC DNA]</scope>
    <source>
        <strain evidence="2">CBMB127</strain>
    </source>
</reference>
<name>A0A1G8Z549_9PROT</name>
<dbReference type="OrthoDB" id="338237at2"/>
<dbReference type="Gene3D" id="1.20.120.450">
    <property type="entry name" value="dinb family like domain"/>
    <property type="match status" value="1"/>
</dbReference>
<dbReference type="PANTHER" id="PTHR36922:SF1">
    <property type="entry name" value="DUF1993 DOMAIN-CONTAINING PROTEIN"/>
    <property type="match status" value="1"/>
</dbReference>
<dbReference type="SUPFAM" id="SSF109854">
    <property type="entry name" value="DinB/YfiT-like putative metalloenzymes"/>
    <property type="match status" value="1"/>
</dbReference>
<dbReference type="PANTHER" id="PTHR36922">
    <property type="entry name" value="BLL2446 PROTEIN"/>
    <property type="match status" value="1"/>
</dbReference>
<protein>
    <recommendedName>
        <fullName evidence="3">DUF1993 domain-containing protein</fullName>
    </recommendedName>
</protein>
<evidence type="ECO:0000313" key="2">
    <source>
        <dbReference type="Proteomes" id="UP000198629"/>
    </source>
</evidence>
<dbReference type="InterPro" id="IPR018531">
    <property type="entry name" value="DUF1993"/>
</dbReference>
<sequence length="168" mass="18629">MSISLYQVSVPVFIKFLGNLSHILDKAATFASEKKIEQSVLLETRLYPNMFTFGRQLQRVTDHATSYSARLAGLPPPAFDISLTSIADYQALIKASIDFLSGIEAGQIDGQESREISIPRGTEVRIVQGQQHLLNNILPNFYFHLTAAYAILRNIGVEVGKQDFLGKS</sequence>
<keyword evidence="2" id="KW-1185">Reference proteome</keyword>
<proteinExistence type="predicted"/>
<gene>
    <name evidence="1" type="ORF">SAMN05192566_0100</name>
</gene>